<sequence>MQTKAKFQLKEGQSETVRIAREDVQEIVPDADFRFSLIILKDGAKHFVCGTLEEVNQQFEQTNRAL</sequence>
<organism evidence="1">
    <name type="scientific">Dyadobacter sp. 676</name>
    <dbReference type="NCBI Taxonomy" id="3088362"/>
    <lineage>
        <taxon>Bacteria</taxon>
        <taxon>Pseudomonadati</taxon>
        <taxon>Bacteroidota</taxon>
        <taxon>Cytophagia</taxon>
        <taxon>Cytophagales</taxon>
        <taxon>Spirosomataceae</taxon>
        <taxon>Dyadobacter</taxon>
    </lineage>
</organism>
<proteinExistence type="predicted"/>
<reference evidence="1" key="1">
    <citation type="submission" date="2024-06" db="EMBL/GenBank/DDBJ databases">
        <title>Sequencing and assembly of the genome of Dyadobacter sp. strain 676, a symbiont of Cyamopsis tetragonoloba.</title>
        <authorList>
            <person name="Guro P."/>
            <person name="Sazanova A."/>
            <person name="Kuznetsova I."/>
            <person name="Belimov A."/>
            <person name="Safronova V."/>
        </authorList>
    </citation>
    <scope>NUCLEOTIDE SEQUENCE</scope>
    <source>
        <strain evidence="1">676</strain>
    </source>
</reference>
<accession>A0AAU8FLP7</accession>
<protein>
    <submittedName>
        <fullName evidence="1">Uncharacterized protein</fullName>
    </submittedName>
</protein>
<name>A0AAU8FLP7_9BACT</name>
<dbReference type="AlphaFoldDB" id="A0AAU8FLP7"/>
<dbReference type="RefSeq" id="WP_353719974.1">
    <property type="nucleotide sequence ID" value="NZ_CP159289.1"/>
</dbReference>
<dbReference type="EMBL" id="CP159289">
    <property type="protein sequence ID" value="XCH24659.1"/>
    <property type="molecule type" value="Genomic_DNA"/>
</dbReference>
<evidence type="ECO:0000313" key="1">
    <source>
        <dbReference type="EMBL" id="XCH24659.1"/>
    </source>
</evidence>
<gene>
    <name evidence="1" type="ORF">ABV298_30945</name>
</gene>